<dbReference type="Proteomes" id="UP000006671">
    <property type="component" value="Unassembled WGS sequence"/>
</dbReference>
<feature type="region of interest" description="Disordered" evidence="1">
    <location>
        <begin position="318"/>
        <end position="341"/>
    </location>
</feature>
<gene>
    <name evidence="2" type="ORF">NAEGRDRAFT_54041</name>
</gene>
<evidence type="ECO:0000313" key="3">
    <source>
        <dbReference type="Proteomes" id="UP000006671"/>
    </source>
</evidence>
<accession>D2W1R7</accession>
<evidence type="ECO:0000313" key="2">
    <source>
        <dbReference type="EMBL" id="EFC36966.1"/>
    </source>
</evidence>
<dbReference type="InParanoid" id="D2W1R7"/>
<dbReference type="KEGG" id="ngr:NAEGRDRAFT_54041"/>
<dbReference type="EMBL" id="GG738923">
    <property type="protein sequence ID" value="EFC36966.1"/>
    <property type="molecule type" value="Genomic_DNA"/>
</dbReference>
<protein>
    <submittedName>
        <fullName evidence="2">Predicted protein</fullName>
    </submittedName>
</protein>
<dbReference type="VEuPathDB" id="AmoebaDB:NAEGRDRAFT_54041"/>
<reference evidence="2 3" key="1">
    <citation type="journal article" date="2010" name="Cell">
        <title>The genome of Naegleria gruberi illuminates early eukaryotic versatility.</title>
        <authorList>
            <person name="Fritz-Laylin L.K."/>
            <person name="Prochnik S.E."/>
            <person name="Ginger M.L."/>
            <person name="Dacks J.B."/>
            <person name="Carpenter M.L."/>
            <person name="Field M.C."/>
            <person name="Kuo A."/>
            <person name="Paredez A."/>
            <person name="Chapman J."/>
            <person name="Pham J."/>
            <person name="Shu S."/>
            <person name="Neupane R."/>
            <person name="Cipriano M."/>
            <person name="Mancuso J."/>
            <person name="Tu H."/>
            <person name="Salamov A."/>
            <person name="Lindquist E."/>
            <person name="Shapiro H."/>
            <person name="Lucas S."/>
            <person name="Grigoriev I.V."/>
            <person name="Cande W.Z."/>
            <person name="Fulton C."/>
            <person name="Rokhsar D.S."/>
            <person name="Dawson S.C."/>
        </authorList>
    </citation>
    <scope>NUCLEOTIDE SEQUENCE [LARGE SCALE GENOMIC DNA]</scope>
    <source>
        <strain evidence="2 3">NEG-M</strain>
    </source>
</reference>
<evidence type="ECO:0000256" key="1">
    <source>
        <dbReference type="SAM" id="MobiDB-lite"/>
    </source>
</evidence>
<dbReference type="AlphaFoldDB" id="D2W1R7"/>
<name>D2W1R7_NAEGR</name>
<feature type="compositionally biased region" description="Acidic residues" evidence="1">
    <location>
        <begin position="320"/>
        <end position="341"/>
    </location>
</feature>
<proteinExistence type="predicted"/>
<dbReference type="GeneID" id="8856215"/>
<keyword evidence="3" id="KW-1185">Reference proteome</keyword>
<dbReference type="RefSeq" id="XP_002669710.1">
    <property type="nucleotide sequence ID" value="XM_002669664.1"/>
</dbReference>
<sequence length="341" mass="40314">MSQLLISKATYVCRAKLNQPQERSVIELQTFPHFLFSFENNFSSLKTIRVKHSFTMNRREFAEKLRPLLVFCEFSEFEETYYDEAFNNLMRNNCWIKKVKRENESFYSIKCTEVNPPPSDNSNEPHTIIYPEVILSSNQEGGDNWSNDELVLYGMLQIYCNLPEQERYELKIHRTKFKFKNNPNIMLNLDRVTFKDGNGCVIYSIYGDTPCRFFEKGISSAIISQKKQFSFGDDMKPCRSKIIQYLYGTESLRPVYSHLQEKGYVLSLDYVTISLFEYEAQRIRHKWEEFNKKFPNEKKSEEFIKFMEAAALVGRASITYEDDDGNENPYYSDDEEEEENC</sequence>
<organism evidence="3">
    <name type="scientific">Naegleria gruberi</name>
    <name type="common">Amoeba</name>
    <dbReference type="NCBI Taxonomy" id="5762"/>
    <lineage>
        <taxon>Eukaryota</taxon>
        <taxon>Discoba</taxon>
        <taxon>Heterolobosea</taxon>
        <taxon>Tetramitia</taxon>
        <taxon>Eutetramitia</taxon>
        <taxon>Vahlkampfiidae</taxon>
        <taxon>Naegleria</taxon>
    </lineage>
</organism>